<evidence type="ECO:0000256" key="1">
    <source>
        <dbReference type="SAM" id="SignalP"/>
    </source>
</evidence>
<gene>
    <name evidence="2" type="ORF">GKE10_08945</name>
</gene>
<accession>A0A844DLY2</accession>
<dbReference type="PROSITE" id="PS51257">
    <property type="entry name" value="PROKAR_LIPOPROTEIN"/>
    <property type="match status" value="1"/>
</dbReference>
<evidence type="ECO:0000313" key="2">
    <source>
        <dbReference type="EMBL" id="MSC52029.1"/>
    </source>
</evidence>
<dbReference type="RefSeq" id="WP_154265782.1">
    <property type="nucleotide sequence ID" value="NZ_WKQM01000016.1"/>
</dbReference>
<proteinExistence type="predicted"/>
<organism evidence="2 3">
    <name type="scientific">Faecalibacterium prausnitzii</name>
    <dbReference type="NCBI Taxonomy" id="853"/>
    <lineage>
        <taxon>Bacteria</taxon>
        <taxon>Bacillati</taxon>
        <taxon>Bacillota</taxon>
        <taxon>Clostridia</taxon>
        <taxon>Eubacteriales</taxon>
        <taxon>Oscillospiraceae</taxon>
        <taxon>Faecalibacterium</taxon>
    </lineage>
</organism>
<feature type="chain" id="PRO_5039511500" description="Twin-arginine translocation signal domain-containing protein" evidence="1">
    <location>
        <begin position="26"/>
        <end position="216"/>
    </location>
</feature>
<keyword evidence="1" id="KW-0732">Signal</keyword>
<dbReference type="EMBL" id="WKQM01000016">
    <property type="protein sequence ID" value="MSC52029.1"/>
    <property type="molecule type" value="Genomic_DNA"/>
</dbReference>
<reference evidence="2 3" key="1">
    <citation type="journal article" date="2019" name="Nat. Med.">
        <title>A library of human gut bacterial isolates paired with longitudinal multiomics data enables mechanistic microbiome research.</title>
        <authorList>
            <person name="Poyet M."/>
            <person name="Groussin M."/>
            <person name="Gibbons S.M."/>
            <person name="Avila-Pacheco J."/>
            <person name="Jiang X."/>
            <person name="Kearney S.M."/>
            <person name="Perrotta A.R."/>
            <person name="Berdy B."/>
            <person name="Zhao S."/>
            <person name="Lieberman T.D."/>
            <person name="Swanson P.K."/>
            <person name="Smith M."/>
            <person name="Roesemann S."/>
            <person name="Alexander J.E."/>
            <person name="Rich S.A."/>
            <person name="Livny J."/>
            <person name="Vlamakis H."/>
            <person name="Clish C."/>
            <person name="Bullock K."/>
            <person name="Deik A."/>
            <person name="Scott J."/>
            <person name="Pierce K.A."/>
            <person name="Xavier R.J."/>
            <person name="Alm E.J."/>
        </authorList>
    </citation>
    <scope>NUCLEOTIDE SEQUENCE [LARGE SCALE GENOMIC DNA]</scope>
    <source>
        <strain evidence="2 3">BIOML-B1</strain>
    </source>
</reference>
<evidence type="ECO:0008006" key="4">
    <source>
        <dbReference type="Google" id="ProtNLM"/>
    </source>
</evidence>
<dbReference type="Proteomes" id="UP000462091">
    <property type="component" value="Unassembled WGS sequence"/>
</dbReference>
<sequence>MIDRRTFLKLSAGALVLTAAGALTGCGGMNDRPKVTIDGVVFMCEAPVITGGSGYAVRYCPLFAIQNDTGERVILEPKDITGTFTDMENNMYPLEFIRNELTVEPHSYQEYGSSAKFCLESENRVPAEYSNGTFIMRVAYHNQTAVFRYDGKTITPAKNKIRTTFCRRALLETGVPGGFFVLCRVTCSLHWGWQCAQSFTHFLHVHGRGKGDKAVE</sequence>
<evidence type="ECO:0000313" key="3">
    <source>
        <dbReference type="Proteomes" id="UP000462091"/>
    </source>
</evidence>
<dbReference type="AlphaFoldDB" id="A0A844DLY2"/>
<feature type="signal peptide" evidence="1">
    <location>
        <begin position="1"/>
        <end position="25"/>
    </location>
</feature>
<name>A0A844DLY2_9FIRM</name>
<comment type="caution">
    <text evidence="2">The sequence shown here is derived from an EMBL/GenBank/DDBJ whole genome shotgun (WGS) entry which is preliminary data.</text>
</comment>
<protein>
    <recommendedName>
        <fullName evidence="4">Twin-arginine translocation signal domain-containing protein</fullName>
    </recommendedName>
</protein>